<reference evidence="1" key="1">
    <citation type="submission" date="2020-06" db="EMBL/GenBank/DDBJ databases">
        <title>Unique genomic features of the anaerobic methanotrophic archaea.</title>
        <authorList>
            <person name="Chadwick G.L."/>
            <person name="Skennerton C.T."/>
            <person name="Laso-Perez R."/>
            <person name="Leu A.O."/>
            <person name="Speth D.R."/>
            <person name="Yu H."/>
            <person name="Morgan-Lang C."/>
            <person name="Hatzenpichler R."/>
            <person name="Goudeau D."/>
            <person name="Malmstrom R."/>
            <person name="Brazelton W.J."/>
            <person name="Woyke T."/>
            <person name="Hallam S.J."/>
            <person name="Tyson G.W."/>
            <person name="Wegener G."/>
            <person name="Boetius A."/>
            <person name="Orphan V."/>
        </authorList>
    </citation>
    <scope>NUCLEOTIDE SEQUENCE</scope>
</reference>
<proteinExistence type="predicted"/>
<evidence type="ECO:0000313" key="1">
    <source>
        <dbReference type="EMBL" id="QNO57894.1"/>
    </source>
</evidence>
<accession>A0A7G9ZCB0</accession>
<dbReference type="EMBL" id="MT631706">
    <property type="protein sequence ID" value="QNO57894.1"/>
    <property type="molecule type" value="Genomic_DNA"/>
</dbReference>
<gene>
    <name evidence="1" type="ORF">DNDHECJJ_00008</name>
</gene>
<protein>
    <submittedName>
        <fullName evidence="1">Uncharacterized protein</fullName>
    </submittedName>
</protein>
<dbReference type="AlphaFoldDB" id="A0A7G9ZCB0"/>
<organism evidence="1">
    <name type="scientific">Candidatus Methanophaga sp. ANME-1 ERB7</name>
    <dbReference type="NCBI Taxonomy" id="2759913"/>
    <lineage>
        <taxon>Archaea</taxon>
        <taxon>Methanobacteriati</taxon>
        <taxon>Methanobacteriota</taxon>
        <taxon>Stenosarchaea group</taxon>
        <taxon>Methanomicrobia</taxon>
        <taxon>Candidatus Methanophagales</taxon>
        <taxon>Candidatus Methanophagaceae</taxon>
        <taxon>Candidatus Methanophaga</taxon>
    </lineage>
</organism>
<name>A0A7G9ZCB0_9EURY</name>
<sequence length="67" mass="7872">MCPMSQNGPNRSTYVRTHSDPIEVKSRLLEDILDDRLNKGWQNLPSSIFYRAMKQTVMYLFLSKVNH</sequence>